<proteinExistence type="predicted"/>
<reference evidence="1 2" key="1">
    <citation type="submission" date="2018-10" db="EMBL/GenBank/DDBJ databases">
        <title>Genomic Encyclopedia of Type Strains, Phase IV (KMG-IV): sequencing the most valuable type-strain genomes for metagenomic binning, comparative biology and taxonomic classification.</title>
        <authorList>
            <person name="Goeker M."/>
        </authorList>
    </citation>
    <scope>NUCLEOTIDE SEQUENCE [LARGE SCALE GENOMIC DNA]</scope>
    <source>
        <strain evidence="1 2">DSM 22653</strain>
    </source>
</reference>
<evidence type="ECO:0000313" key="1">
    <source>
        <dbReference type="EMBL" id="RKQ89038.1"/>
    </source>
</evidence>
<name>A0A660L6I1_9BACL</name>
<dbReference type="NCBIfam" id="TIGR02570">
    <property type="entry name" value="cas7_GSU0053"/>
    <property type="match status" value="1"/>
</dbReference>
<sequence>MNVEGFANLLKQALSDNGTAVGIRVEQKFRPFESGFDVQPPTYSAGEEGRGGRQRPVRHFALRRIGGRLFLTVLLDSIPSQANRLEELMVRRAKELELPVVGVRVENYLVTQYDAPHRIYDAYFKFSKLGSQPFFTSPVGREILWADTFTATPIYRWSPNTLLFGGWASHADEAAMTLTQGGKFQRAQAKIERALEATIFGVVADLTPFEETLEKNADQLDRMLDGLSRFFTVGKTESRYDPLNPSAATGRQVSEEKLSQLGLGHILPTINADGGYVTVQEIVYHSVLKFSSLRKLYFPPQQGTYAHERDVAGRLVLATLGLHLLSVYLSQGAIKLRSRATLVPENSLVNAMYLEHVREERVIQLDPKFTRELYIYAKKDAEENHGLSFEKECLLLDLDEDELSNKSSFTFKVPLTPSYVYDICPKFAERENGR</sequence>
<dbReference type="Pfam" id="PF09617">
    <property type="entry name" value="Cas_GSU0053"/>
    <property type="match status" value="1"/>
</dbReference>
<organism evidence="1 2">
    <name type="scientific">Brockia lithotrophica</name>
    <dbReference type="NCBI Taxonomy" id="933949"/>
    <lineage>
        <taxon>Bacteria</taxon>
        <taxon>Bacillati</taxon>
        <taxon>Bacillota</taxon>
        <taxon>Bacilli</taxon>
        <taxon>Bacillales</taxon>
        <taxon>Bacillales Family X. Incertae Sedis</taxon>
        <taxon>Brockia</taxon>
    </lineage>
</organism>
<dbReference type="RefSeq" id="WP_121443911.1">
    <property type="nucleotide sequence ID" value="NZ_RBIJ01000001.1"/>
</dbReference>
<gene>
    <name evidence="1" type="ORF">C7438_0694</name>
</gene>
<protein>
    <submittedName>
        <fullName evidence="1">CRISPR-associated protein Csb1</fullName>
    </submittedName>
</protein>
<dbReference type="Proteomes" id="UP000267019">
    <property type="component" value="Unassembled WGS sequence"/>
</dbReference>
<dbReference type="InterPro" id="IPR013403">
    <property type="entry name" value="CRISPR-assoc_prot_Csb1/Cas7u"/>
</dbReference>
<keyword evidence="2" id="KW-1185">Reference proteome</keyword>
<dbReference type="AlphaFoldDB" id="A0A660L6I1"/>
<evidence type="ECO:0000313" key="2">
    <source>
        <dbReference type="Proteomes" id="UP000267019"/>
    </source>
</evidence>
<dbReference type="EMBL" id="RBIJ01000001">
    <property type="protein sequence ID" value="RKQ89038.1"/>
    <property type="molecule type" value="Genomic_DNA"/>
</dbReference>
<comment type="caution">
    <text evidence="1">The sequence shown here is derived from an EMBL/GenBank/DDBJ whole genome shotgun (WGS) entry which is preliminary data.</text>
</comment>
<accession>A0A660L6I1</accession>
<dbReference type="OrthoDB" id="190628at2"/>